<feature type="compositionally biased region" description="Basic residues" evidence="8">
    <location>
        <begin position="184"/>
        <end position="197"/>
    </location>
</feature>
<dbReference type="Gene3D" id="4.10.1000.10">
    <property type="entry name" value="Zinc finger, CCCH-type"/>
    <property type="match status" value="1"/>
</dbReference>
<reference evidence="10 11" key="1">
    <citation type="submission" date="2020-04" db="EMBL/GenBank/DDBJ databases">
        <authorList>
            <person name="Alioto T."/>
            <person name="Alioto T."/>
            <person name="Gomez Garrido J."/>
        </authorList>
    </citation>
    <scope>NUCLEOTIDE SEQUENCE [LARGE SCALE GENOMIC DNA]</scope>
</reference>
<feature type="compositionally biased region" description="Basic and acidic residues" evidence="8">
    <location>
        <begin position="99"/>
        <end position="158"/>
    </location>
</feature>
<dbReference type="SUPFAM" id="SSF54928">
    <property type="entry name" value="RNA-binding domain, RBD"/>
    <property type="match status" value="1"/>
</dbReference>
<accession>A0A8S1C4I9</accession>
<feature type="region of interest" description="Disordered" evidence="8">
    <location>
        <begin position="928"/>
        <end position="990"/>
    </location>
</feature>
<keyword evidence="7" id="KW-0175">Coiled coil</keyword>
<feature type="region of interest" description="Disordered" evidence="8">
    <location>
        <begin position="440"/>
        <end position="460"/>
    </location>
</feature>
<dbReference type="InterPro" id="IPR036855">
    <property type="entry name" value="Znf_CCCH_sf"/>
</dbReference>
<evidence type="ECO:0000256" key="4">
    <source>
        <dbReference type="ARBA" id="ARBA00022884"/>
    </source>
</evidence>
<dbReference type="Pfam" id="PF00642">
    <property type="entry name" value="zf-CCCH"/>
    <property type="match status" value="1"/>
</dbReference>
<dbReference type="InterPro" id="IPR035979">
    <property type="entry name" value="RBD_domain_sf"/>
</dbReference>
<dbReference type="PANTHER" id="PTHR14398">
    <property type="entry name" value="RNA RECOGNITION RRM/RNP DOMAIN"/>
    <property type="match status" value="1"/>
</dbReference>
<protein>
    <recommendedName>
        <fullName evidence="9">C3H1-type domain-containing protein</fullName>
    </recommendedName>
</protein>
<keyword evidence="2 6" id="KW-0863">Zinc-finger</keyword>
<dbReference type="EMBL" id="CADEPI010000010">
    <property type="protein sequence ID" value="CAB3362955.1"/>
    <property type="molecule type" value="Genomic_DNA"/>
</dbReference>
<dbReference type="InterPro" id="IPR000504">
    <property type="entry name" value="RRM_dom"/>
</dbReference>
<sequence length="990" mass="109998">MLVENQEALKLWLTEKLRPLCDADPVALAKYVLALVKKEKPVPELQASIENSLDVFLQKETKSFVKILLEALNNKSYLGESKEDEEDELLAMNSSGSPERIEEHTVSKTEFREELRPPIKVKEEKSEPEKPKEASEPKKERADAVDRSERKRPAERSSRRGRHRSPSPASRRSRSRSRSWEGRRRSRSRDRARRGRDRKVSPRRRDASRDRRSRSKSPVRNRSHSPPAGKHRSRAYRSKSKSPVVTAKKSEPNSGANTPTQDSNHGDVDMRLTTSSQSIQSVVVSPNKKVAAAAPAVASTVTTAATGNVYKTRCRDFDEQGYCMRGDLCQFDHGADPVIVDNMPGLSYTPQGMPVAARGAGAAPSAFVPIRPQAGRGGVLTEQPALPLATALASAEYNPDAPNMPWFRPAFRGRGGPSRGSALRAPFVPPQRELISVPVTDNSSKTSFEPSESSSYEADLSEVPVMEEEPCIFSKDFDALQTGPPPSKKLHLAGQQAFDFKRLGPRKHFPANCALELKKFGKIVNIQVCFEGDPEAALVTFSTHAEANAAIKSTEAVLNNRFIKMFWHGKKQPGFESKHENVPPVTRMSVRDRLGVPSNKVLNLIQQKAKSDAEFLPGGEKADANRNVYVPSAKKPDPALQENSKALAAAAIMKNQEILLAKEKLKKKQEEKRKEALKMTADLRKRKQELLEMQLTQQKVLIEKLEKGKITLKPAEQKQLLETIKSLQESIETIRKDLAPQAAVVAAAAPAPKAKLPPPVRKTKEEVQKEILDAELDLITHQQEGKDSSELKLKVAELKKEASTLGLMKPVVPPPVPGIHRGAMRMRGRGRGMYRGRGARGSMRGGLTRLDHRPTKLLVSGHENDEWEEVVAHFSQFGEIKETVPDHQTPSLEVTFRTRKDAEVALTQGKHFKDRTLSVTWAVQSGPPTIAATAESNNASAEPEDDGQNRENELEKADAELDDVDTSCIELDEEEIDAEEDDDEERSWRR</sequence>
<feature type="zinc finger region" description="C3H1-type" evidence="6">
    <location>
        <begin position="308"/>
        <end position="336"/>
    </location>
</feature>
<dbReference type="Pfam" id="PF14605">
    <property type="entry name" value="Nup35_RRM_2"/>
    <property type="match status" value="1"/>
</dbReference>
<feature type="compositionally biased region" description="Low complexity" evidence="8">
    <location>
        <begin position="443"/>
        <end position="457"/>
    </location>
</feature>
<gene>
    <name evidence="10" type="ORF">CLODIP_2_CD15499</name>
</gene>
<feature type="compositionally biased region" description="Basic and acidic residues" evidence="8">
    <location>
        <begin position="947"/>
        <end position="959"/>
    </location>
</feature>
<feature type="compositionally biased region" description="Basic residues" evidence="8">
    <location>
        <begin position="829"/>
        <end position="838"/>
    </location>
</feature>
<evidence type="ECO:0000256" key="3">
    <source>
        <dbReference type="ARBA" id="ARBA00022833"/>
    </source>
</evidence>
<dbReference type="Proteomes" id="UP000494165">
    <property type="component" value="Unassembled WGS sequence"/>
</dbReference>
<keyword evidence="3 6" id="KW-0862">Zinc</keyword>
<dbReference type="InterPro" id="IPR012677">
    <property type="entry name" value="Nucleotide-bd_a/b_plait_sf"/>
</dbReference>
<dbReference type="PANTHER" id="PTHR14398:SF0">
    <property type="entry name" value="ZINC FINGER PROTEIN SWM"/>
    <property type="match status" value="1"/>
</dbReference>
<evidence type="ECO:0000313" key="11">
    <source>
        <dbReference type="Proteomes" id="UP000494165"/>
    </source>
</evidence>
<dbReference type="PROSITE" id="PS50103">
    <property type="entry name" value="ZF_C3H1"/>
    <property type="match status" value="1"/>
</dbReference>
<dbReference type="AlphaFoldDB" id="A0A8S1C4I9"/>
<evidence type="ECO:0000256" key="2">
    <source>
        <dbReference type="ARBA" id="ARBA00022771"/>
    </source>
</evidence>
<proteinExistence type="predicted"/>
<feature type="region of interest" description="Disordered" evidence="8">
    <location>
        <begin position="80"/>
        <end position="269"/>
    </location>
</feature>
<dbReference type="GO" id="GO:0008270">
    <property type="term" value="F:zinc ion binding"/>
    <property type="evidence" value="ECO:0007669"/>
    <property type="project" value="UniProtKB-KW"/>
</dbReference>
<dbReference type="SMART" id="SM00360">
    <property type="entry name" value="RRM"/>
    <property type="match status" value="2"/>
</dbReference>
<feature type="compositionally biased region" description="Polar residues" evidence="8">
    <location>
        <begin position="252"/>
        <end position="263"/>
    </location>
</feature>
<dbReference type="CDD" id="cd12257">
    <property type="entry name" value="RRM1_RBM26_like"/>
    <property type="match status" value="1"/>
</dbReference>
<feature type="compositionally biased region" description="Basic and acidic residues" evidence="8">
    <location>
        <begin position="198"/>
        <end position="210"/>
    </location>
</feature>
<evidence type="ECO:0000313" key="10">
    <source>
        <dbReference type="EMBL" id="CAB3362955.1"/>
    </source>
</evidence>
<feature type="compositionally biased region" description="Basic residues" evidence="8">
    <location>
        <begin position="211"/>
        <end position="240"/>
    </location>
</feature>
<dbReference type="InterPro" id="IPR002483">
    <property type="entry name" value="PWI_dom"/>
</dbReference>
<dbReference type="GO" id="GO:0003723">
    <property type="term" value="F:RNA binding"/>
    <property type="evidence" value="ECO:0007669"/>
    <property type="project" value="UniProtKB-KW"/>
</dbReference>
<dbReference type="InterPro" id="IPR045137">
    <property type="entry name" value="RBM26/27"/>
</dbReference>
<dbReference type="Pfam" id="PF01480">
    <property type="entry name" value="PWI"/>
    <property type="match status" value="1"/>
</dbReference>
<evidence type="ECO:0000256" key="1">
    <source>
        <dbReference type="ARBA" id="ARBA00022723"/>
    </source>
</evidence>
<keyword evidence="11" id="KW-1185">Reference proteome</keyword>
<evidence type="ECO:0000256" key="7">
    <source>
        <dbReference type="SAM" id="Coils"/>
    </source>
</evidence>
<dbReference type="SMART" id="SM00356">
    <property type="entry name" value="ZnF_C3H1"/>
    <property type="match status" value="1"/>
</dbReference>
<evidence type="ECO:0000256" key="5">
    <source>
        <dbReference type="ARBA" id="ARBA00043866"/>
    </source>
</evidence>
<dbReference type="InterPro" id="IPR000571">
    <property type="entry name" value="Znf_CCCH"/>
</dbReference>
<keyword evidence="1 6" id="KW-0479">Metal-binding</keyword>
<dbReference type="OrthoDB" id="443401at2759"/>
<evidence type="ECO:0000256" key="6">
    <source>
        <dbReference type="PROSITE-ProRule" id="PRU00723"/>
    </source>
</evidence>
<evidence type="ECO:0000259" key="9">
    <source>
        <dbReference type="PROSITE" id="PS50103"/>
    </source>
</evidence>
<comment type="caution">
    <text evidence="10">The sequence shown here is derived from an EMBL/GenBank/DDBJ whole genome shotgun (WGS) entry which is preliminary data.</text>
</comment>
<feature type="compositionally biased region" description="Acidic residues" evidence="8">
    <location>
        <begin position="960"/>
        <end position="990"/>
    </location>
</feature>
<feature type="compositionally biased region" description="Low complexity" evidence="8">
    <location>
        <begin position="929"/>
        <end position="941"/>
    </location>
</feature>
<dbReference type="GO" id="GO:0005634">
    <property type="term" value="C:nucleus"/>
    <property type="evidence" value="ECO:0007669"/>
    <property type="project" value="TreeGrafter"/>
</dbReference>
<feature type="region of interest" description="Disordered" evidence="8">
    <location>
        <begin position="829"/>
        <end position="848"/>
    </location>
</feature>
<feature type="coiled-coil region" evidence="7">
    <location>
        <begin position="653"/>
        <end position="686"/>
    </location>
</feature>
<feature type="domain" description="C3H1-type" evidence="9">
    <location>
        <begin position="308"/>
        <end position="336"/>
    </location>
</feature>
<feature type="compositionally biased region" description="Basic residues" evidence="8">
    <location>
        <begin position="159"/>
        <end position="177"/>
    </location>
</feature>
<keyword evidence="4" id="KW-0694">RNA-binding</keyword>
<evidence type="ECO:0000256" key="8">
    <source>
        <dbReference type="SAM" id="MobiDB-lite"/>
    </source>
</evidence>
<name>A0A8S1C4I9_9INSE</name>
<dbReference type="Gene3D" id="3.30.70.330">
    <property type="match status" value="2"/>
</dbReference>
<comment type="function">
    <text evidence="5">May be involved in the turnover of nuclear polyadenylated (pA+) RNA.</text>
</comment>
<dbReference type="SUPFAM" id="SSF90229">
    <property type="entry name" value="CCCH zinc finger"/>
    <property type="match status" value="1"/>
</dbReference>
<organism evidence="10 11">
    <name type="scientific">Cloeon dipterum</name>
    <dbReference type="NCBI Taxonomy" id="197152"/>
    <lineage>
        <taxon>Eukaryota</taxon>
        <taxon>Metazoa</taxon>
        <taxon>Ecdysozoa</taxon>
        <taxon>Arthropoda</taxon>
        <taxon>Hexapoda</taxon>
        <taxon>Insecta</taxon>
        <taxon>Pterygota</taxon>
        <taxon>Palaeoptera</taxon>
        <taxon>Ephemeroptera</taxon>
        <taxon>Pisciforma</taxon>
        <taxon>Baetidae</taxon>
        <taxon>Cloeon</taxon>
    </lineage>
</organism>